<evidence type="ECO:0000256" key="10">
    <source>
        <dbReference type="ARBA" id="ARBA00041631"/>
    </source>
</evidence>
<evidence type="ECO:0000256" key="9">
    <source>
        <dbReference type="ARBA" id="ARBA00039086"/>
    </source>
</evidence>
<dbReference type="GO" id="GO:0050178">
    <property type="term" value="F:phenylpyruvate tautomerase activity"/>
    <property type="evidence" value="ECO:0007669"/>
    <property type="project" value="UniProtKB-EC"/>
</dbReference>
<keyword evidence="5" id="KW-0413">Isomerase</keyword>
<dbReference type="GO" id="GO:0005615">
    <property type="term" value="C:extracellular space"/>
    <property type="evidence" value="ECO:0007669"/>
    <property type="project" value="UniProtKB-KW"/>
</dbReference>
<proteinExistence type="inferred from homology"/>
<comment type="catalytic activity">
    <reaction evidence="6">
        <text>3-phenylpyruvate = enol-phenylpyruvate</text>
        <dbReference type="Rhea" id="RHEA:17097"/>
        <dbReference type="ChEBI" id="CHEBI:16815"/>
        <dbReference type="ChEBI" id="CHEBI:18005"/>
        <dbReference type="EC" id="5.3.2.1"/>
    </reaction>
</comment>
<comment type="catalytic activity">
    <reaction evidence="7">
        <text>L-dopachrome = 5,6-dihydroxyindole-2-carboxylate</text>
        <dbReference type="Rhea" id="RHEA:13041"/>
        <dbReference type="ChEBI" id="CHEBI:16875"/>
        <dbReference type="ChEBI" id="CHEBI:57509"/>
        <dbReference type="EC" id="5.3.3.12"/>
    </reaction>
</comment>
<evidence type="ECO:0000256" key="6">
    <source>
        <dbReference type="ARBA" id="ARBA00036735"/>
    </source>
</evidence>
<reference evidence="13 14" key="1">
    <citation type="submission" date="2017-07" db="EMBL/GenBank/DDBJ databases">
        <authorList>
            <person name="Talla V."/>
            <person name="Backstrom N."/>
        </authorList>
    </citation>
    <scope>NUCLEOTIDE SEQUENCE [LARGE SCALE GENOMIC DNA]</scope>
</reference>
<evidence type="ECO:0000256" key="12">
    <source>
        <dbReference type="ARBA" id="ARBA00042730"/>
    </source>
</evidence>
<accession>A0A5E4PKA4</accession>
<evidence type="ECO:0000256" key="8">
    <source>
        <dbReference type="ARBA" id="ARBA00038932"/>
    </source>
</evidence>
<gene>
    <name evidence="13" type="ORF">LSINAPIS_LOCUS172</name>
</gene>
<comment type="similarity">
    <text evidence="2">Belongs to the MIF family.</text>
</comment>
<evidence type="ECO:0000313" key="14">
    <source>
        <dbReference type="Proteomes" id="UP000324832"/>
    </source>
</evidence>
<evidence type="ECO:0000313" key="13">
    <source>
        <dbReference type="EMBL" id="VVC86330.1"/>
    </source>
</evidence>
<organism evidence="13 14">
    <name type="scientific">Leptidea sinapis</name>
    <dbReference type="NCBI Taxonomy" id="189913"/>
    <lineage>
        <taxon>Eukaryota</taxon>
        <taxon>Metazoa</taxon>
        <taxon>Ecdysozoa</taxon>
        <taxon>Arthropoda</taxon>
        <taxon>Hexapoda</taxon>
        <taxon>Insecta</taxon>
        <taxon>Pterygota</taxon>
        <taxon>Neoptera</taxon>
        <taxon>Endopterygota</taxon>
        <taxon>Lepidoptera</taxon>
        <taxon>Glossata</taxon>
        <taxon>Ditrysia</taxon>
        <taxon>Papilionoidea</taxon>
        <taxon>Pieridae</taxon>
        <taxon>Dismorphiinae</taxon>
        <taxon>Leptidea</taxon>
    </lineage>
</organism>
<dbReference type="EMBL" id="FZQP02000002">
    <property type="protein sequence ID" value="VVC86330.1"/>
    <property type="molecule type" value="Genomic_DNA"/>
</dbReference>
<keyword evidence="4" id="KW-0964">Secreted</keyword>
<evidence type="ECO:0000256" key="5">
    <source>
        <dbReference type="ARBA" id="ARBA00023235"/>
    </source>
</evidence>
<evidence type="ECO:0000256" key="11">
    <source>
        <dbReference type="ARBA" id="ARBA00041912"/>
    </source>
</evidence>
<dbReference type="GO" id="GO:0005125">
    <property type="term" value="F:cytokine activity"/>
    <property type="evidence" value="ECO:0007669"/>
    <property type="project" value="UniProtKB-KW"/>
</dbReference>
<evidence type="ECO:0000256" key="3">
    <source>
        <dbReference type="ARBA" id="ARBA00022514"/>
    </source>
</evidence>
<dbReference type="InterPro" id="IPR001398">
    <property type="entry name" value="Macrophage_inhib_fac"/>
</dbReference>
<dbReference type="EC" id="5.3.3.12" evidence="8"/>
<dbReference type="Proteomes" id="UP000324832">
    <property type="component" value="Unassembled WGS sequence"/>
</dbReference>
<dbReference type="PANTHER" id="PTHR11954">
    <property type="entry name" value="D-DOPACHROME DECARBOXYLASE"/>
    <property type="match status" value="1"/>
</dbReference>
<dbReference type="AlphaFoldDB" id="A0A5E4PKA4"/>
<keyword evidence="3" id="KW-0202">Cytokine</keyword>
<dbReference type="Gene3D" id="3.30.429.10">
    <property type="entry name" value="Macrophage Migration Inhibitory Factor"/>
    <property type="match status" value="1"/>
</dbReference>
<dbReference type="SUPFAM" id="SSF55331">
    <property type="entry name" value="Tautomerase/MIF"/>
    <property type="match status" value="1"/>
</dbReference>
<protein>
    <recommendedName>
        <fullName evidence="12">L-dopachrome isomerase</fullName>
        <ecNumber evidence="9">5.3.2.1</ecNumber>
        <ecNumber evidence="8">5.3.3.12</ecNumber>
    </recommendedName>
    <alternativeName>
        <fullName evidence="10">L-dopachrome tautomerase</fullName>
    </alternativeName>
    <alternativeName>
        <fullName evidence="11">Phenylpyruvate tautomerase</fullName>
    </alternativeName>
</protein>
<dbReference type="PANTHER" id="PTHR11954:SF6">
    <property type="entry name" value="MACROPHAGE MIGRATION INHIBITORY FACTOR"/>
    <property type="match status" value="1"/>
</dbReference>
<evidence type="ECO:0000256" key="1">
    <source>
        <dbReference type="ARBA" id="ARBA00004613"/>
    </source>
</evidence>
<name>A0A5E4PKA4_9NEOP</name>
<dbReference type="EC" id="5.3.2.1" evidence="9"/>
<dbReference type="Pfam" id="PF01187">
    <property type="entry name" value="MIF"/>
    <property type="match status" value="1"/>
</dbReference>
<dbReference type="InterPro" id="IPR014347">
    <property type="entry name" value="Tautomerase/MIF_sf"/>
</dbReference>
<evidence type="ECO:0000256" key="2">
    <source>
        <dbReference type="ARBA" id="ARBA00005851"/>
    </source>
</evidence>
<evidence type="ECO:0000256" key="7">
    <source>
        <dbReference type="ARBA" id="ARBA00036823"/>
    </source>
</evidence>
<evidence type="ECO:0000256" key="4">
    <source>
        <dbReference type="ARBA" id="ARBA00022525"/>
    </source>
</evidence>
<dbReference type="GO" id="GO:0004167">
    <property type="term" value="F:dopachrome isomerase activity"/>
    <property type="evidence" value="ECO:0007669"/>
    <property type="project" value="UniProtKB-EC"/>
</dbReference>
<sequence length="116" mass="12628">MPCFRLFTNIPKIKIPNDFVEKITSLLADVLRKPEQKFVCLVSGDCILSFGGDASAPGAVASIESIGHLGPNENKIFVTRVTAFVEKELGIKPDRFFISFYDLEGHNIGKGGVTLA</sequence>
<keyword evidence="14" id="KW-1185">Reference proteome</keyword>
<comment type="subcellular location">
    <subcellularLocation>
        <location evidence="1">Secreted</location>
    </subcellularLocation>
</comment>